<comment type="caution">
    <text evidence="1">The sequence shown here is derived from an EMBL/GenBank/DDBJ whole genome shotgun (WGS) entry which is preliminary data.</text>
</comment>
<gene>
    <name evidence="1" type="ORF">SDC9_159615</name>
</gene>
<dbReference type="AlphaFoldDB" id="A0A645FG22"/>
<sequence length="194" mass="21055">MQEKSLLYHPNLMLKLFVAEPRALAREQGGMQTQQCCRNGRGTGGISHPHLPESYGITPFRTGTKHSISPLLNRLPAGTLFKGRGSEKVLAAKGNFCIHYLVGGTKPMIHPHINDCEVYLVEGRKQGTSAPTVCKIDALLPCDFLCAVGHPFADNPVVGCKEQESELLKLVGTHEAKLNGKRPKAAQAVRGHSL</sequence>
<evidence type="ECO:0000313" key="1">
    <source>
        <dbReference type="EMBL" id="MPN12299.1"/>
    </source>
</evidence>
<accession>A0A645FG22</accession>
<protein>
    <submittedName>
        <fullName evidence="1">Uncharacterized protein</fullName>
    </submittedName>
</protein>
<organism evidence="1">
    <name type="scientific">bioreactor metagenome</name>
    <dbReference type="NCBI Taxonomy" id="1076179"/>
    <lineage>
        <taxon>unclassified sequences</taxon>
        <taxon>metagenomes</taxon>
        <taxon>ecological metagenomes</taxon>
    </lineage>
</organism>
<dbReference type="EMBL" id="VSSQ01058631">
    <property type="protein sequence ID" value="MPN12299.1"/>
    <property type="molecule type" value="Genomic_DNA"/>
</dbReference>
<proteinExistence type="predicted"/>
<name>A0A645FG22_9ZZZZ</name>
<reference evidence="1" key="1">
    <citation type="submission" date="2019-08" db="EMBL/GenBank/DDBJ databases">
        <authorList>
            <person name="Kucharzyk K."/>
            <person name="Murdoch R.W."/>
            <person name="Higgins S."/>
            <person name="Loffler F."/>
        </authorList>
    </citation>
    <scope>NUCLEOTIDE SEQUENCE</scope>
</reference>